<dbReference type="Proteomes" id="UP000265663">
    <property type="component" value="Unassembled WGS sequence"/>
</dbReference>
<evidence type="ECO:0000256" key="1">
    <source>
        <dbReference type="SAM" id="MobiDB-lite"/>
    </source>
</evidence>
<protein>
    <submittedName>
        <fullName evidence="2">Uncharacterized protein</fullName>
    </submittedName>
</protein>
<evidence type="ECO:0000313" key="3">
    <source>
        <dbReference type="Proteomes" id="UP000265663"/>
    </source>
</evidence>
<feature type="compositionally biased region" description="Basic and acidic residues" evidence="1">
    <location>
        <begin position="55"/>
        <end position="69"/>
    </location>
</feature>
<evidence type="ECO:0000313" key="2">
    <source>
        <dbReference type="EMBL" id="RMZ70266.1"/>
    </source>
</evidence>
<name>A0A3M7M6Y9_9PLEO</name>
<dbReference type="OrthoDB" id="3686703at2759"/>
<gene>
    <name evidence="2" type="ORF">GMOD_00000338</name>
</gene>
<feature type="region of interest" description="Disordered" evidence="1">
    <location>
        <begin position="1"/>
        <end position="103"/>
    </location>
</feature>
<keyword evidence="3" id="KW-1185">Reference proteome</keyword>
<feature type="compositionally biased region" description="Low complexity" evidence="1">
    <location>
        <begin position="41"/>
        <end position="51"/>
    </location>
</feature>
<feature type="compositionally biased region" description="Low complexity" evidence="1">
    <location>
        <begin position="13"/>
        <end position="22"/>
    </location>
</feature>
<dbReference type="EMBL" id="KE747824">
    <property type="protein sequence ID" value="RMZ70266.1"/>
    <property type="molecule type" value="Genomic_DNA"/>
</dbReference>
<dbReference type="AlphaFoldDB" id="A0A3M7M6Y9"/>
<organism evidence="2 3">
    <name type="scientific">Pyrenophora seminiperda CCB06</name>
    <dbReference type="NCBI Taxonomy" id="1302712"/>
    <lineage>
        <taxon>Eukaryota</taxon>
        <taxon>Fungi</taxon>
        <taxon>Dikarya</taxon>
        <taxon>Ascomycota</taxon>
        <taxon>Pezizomycotina</taxon>
        <taxon>Dothideomycetes</taxon>
        <taxon>Pleosporomycetidae</taxon>
        <taxon>Pleosporales</taxon>
        <taxon>Pleosporineae</taxon>
        <taxon>Pleosporaceae</taxon>
        <taxon>Pyrenophora</taxon>
    </lineage>
</organism>
<proteinExistence type="predicted"/>
<reference evidence="2 3" key="1">
    <citation type="journal article" date="2014" name="PLoS ONE">
        <title>De novo Genome Assembly of the Fungal Plant Pathogen Pyrenophora semeniperda.</title>
        <authorList>
            <person name="Soliai M.M."/>
            <person name="Meyer S.E."/>
            <person name="Udall J.A."/>
            <person name="Elzinga D.E."/>
            <person name="Hermansen R.A."/>
            <person name="Bodily P.M."/>
            <person name="Hart A.A."/>
            <person name="Coleman C.E."/>
        </authorList>
    </citation>
    <scope>NUCLEOTIDE SEQUENCE [LARGE SCALE GENOMIC DNA]</scope>
    <source>
        <strain evidence="2 3">CCB06</strain>
        <tissue evidence="2">Mycelium</tissue>
    </source>
</reference>
<sequence length="103" mass="10875">MAKPPANELPEATTTTPSTSRSANDDDIDAQFQEPIPAQPSTSTSNSNSAALHKTTTEKLKDVVKKPFGEPDQGSHTLGNKEITSPEMAAANEVLTAKDLKSP</sequence>
<accession>A0A3M7M6Y9</accession>